<gene>
    <name evidence="1" type="ORF">H8L32_16555</name>
</gene>
<reference evidence="1 2" key="1">
    <citation type="submission" date="2020-08" db="EMBL/GenBank/DDBJ databases">
        <title>Novel species isolated from subtropical streams in China.</title>
        <authorList>
            <person name="Lu H."/>
        </authorList>
    </citation>
    <scope>NUCLEOTIDE SEQUENCE [LARGE SCALE GENOMIC DNA]</scope>
    <source>
        <strain evidence="1 2">CY18W</strain>
    </source>
</reference>
<protein>
    <submittedName>
        <fullName evidence="1">Uncharacterized protein</fullName>
    </submittedName>
</protein>
<keyword evidence="2" id="KW-1185">Reference proteome</keyword>
<dbReference type="RefSeq" id="WP_186948369.1">
    <property type="nucleotide sequence ID" value="NZ_JACOGF010000008.1"/>
</dbReference>
<dbReference type="EMBL" id="JACOGF010000008">
    <property type="protein sequence ID" value="MBC3919104.1"/>
    <property type="molecule type" value="Genomic_DNA"/>
</dbReference>
<sequence length="78" mass="8788">MPDTHTSLTLQMLEWIQQQPRSYTEVLDAWHSTCPRLCIWEDACADGLISCDGGRDGLVTVTEKGRGIKFGERINAHQ</sequence>
<dbReference type="Proteomes" id="UP000650424">
    <property type="component" value="Unassembled WGS sequence"/>
</dbReference>
<evidence type="ECO:0000313" key="1">
    <source>
        <dbReference type="EMBL" id="MBC3919104.1"/>
    </source>
</evidence>
<name>A0ABR6ZTE8_9BURK</name>
<organism evidence="1 2">
    <name type="scientific">Undibacterium hunanense</name>
    <dbReference type="NCBI Taxonomy" id="2762292"/>
    <lineage>
        <taxon>Bacteria</taxon>
        <taxon>Pseudomonadati</taxon>
        <taxon>Pseudomonadota</taxon>
        <taxon>Betaproteobacteria</taxon>
        <taxon>Burkholderiales</taxon>
        <taxon>Oxalobacteraceae</taxon>
        <taxon>Undibacterium</taxon>
    </lineage>
</organism>
<accession>A0ABR6ZTE8</accession>
<comment type="caution">
    <text evidence="1">The sequence shown here is derived from an EMBL/GenBank/DDBJ whole genome shotgun (WGS) entry which is preliminary data.</text>
</comment>
<evidence type="ECO:0000313" key="2">
    <source>
        <dbReference type="Proteomes" id="UP000650424"/>
    </source>
</evidence>
<proteinExistence type="predicted"/>